<dbReference type="NCBIfam" id="TIGR04183">
    <property type="entry name" value="Por_Secre_tail"/>
    <property type="match status" value="1"/>
</dbReference>
<accession>A0A1I5ZF85</accession>
<dbReference type="EMBL" id="FOXQ01000022">
    <property type="protein sequence ID" value="SFQ55080.1"/>
    <property type="molecule type" value="Genomic_DNA"/>
</dbReference>
<dbReference type="Proteomes" id="UP000199031">
    <property type="component" value="Unassembled WGS sequence"/>
</dbReference>
<keyword evidence="4" id="KW-1185">Reference proteome</keyword>
<dbReference type="InterPro" id="IPR026444">
    <property type="entry name" value="Secre_tail"/>
</dbReference>
<evidence type="ECO:0000313" key="3">
    <source>
        <dbReference type="EMBL" id="SFQ55080.1"/>
    </source>
</evidence>
<name>A0A1I5ZF85_9BACT</name>
<sequence>MKKTFLLLLLLCTLTMSFKTTAQLTVTLTTATTDSASISQGSTYNVVYAAKMKVTGNNVTVNKIDFKIKGTHDANDLTYAYIYFNAAAPVISGASYLGYTSATYASSNVYSVNISKAMTTGSEGYFIIAVSLNNTASDNKTVLINGKTDPLVFGYSTTPVLQNNQANKAGVLTIQAADITLTSANVTAKNIAQGSTYNVVYAAKMKAATMPVTVNNIKFKVKGTHDANDLTYAYIYYNASAPVISGASYLGYTAATFGPNNSYSVNISKAMAKNEQGFFIIAVSLSNTATDSNTVFINGTTDPLVFGYTTAPNITNSQANTAHALTIIASKITLTSASIAAANINQGSTYNVVYAAKMKATAMPVTVNNIKFKVKGTHDANDLTYAYIYYNVSAPVISGASYLGYAAATFGPNNSYSVNISKAMAKNEQGFFIIAVSLSNTATDNNTVAINGATDPLIFSYTTAPKVTNNQSNNAKTLTIQAPDINLTSASITASNINQGSTYNVVYAAKMKVTTMPAVVNKINFTLSGNHDANDLTYVYLYYNAAAPVISGASYLGYASATFAAPHDYSVNISKSMDAGSEGYFIIAVSVSNTANDNRTIIINGLTDPLEFGYTTAPNVTNNQTNKAGKKTIQAADITLTTPSIAAGNIAQGSTYNVVYATKMNVTTMPVTVNNMQFTLSGNHDANDLTYVYLYYNASAPVISGASYLGYTAATYAAPHNYSVNISKAMAVGDQGYFIIAVSVNASATVGKTIKVNGATDPVIFGYATNPNTTNNQANNAGAKTIAASFAPVKDNEANNAITVNYEVNKVFPNPASSAFSFSITGKQKENITVQLTNRSGNIVFTKRIEINNTGSSHSINVSAFPNGVYYFSLINNEGVFISQQQINVQH</sequence>
<feature type="domain" description="Secretion system C-terminal sorting" evidence="2">
    <location>
        <begin position="811"/>
        <end position="882"/>
    </location>
</feature>
<evidence type="ECO:0000259" key="2">
    <source>
        <dbReference type="Pfam" id="PF18962"/>
    </source>
</evidence>
<gene>
    <name evidence="3" type="ORF">SAMN05444277_1221</name>
</gene>
<evidence type="ECO:0000256" key="1">
    <source>
        <dbReference type="SAM" id="SignalP"/>
    </source>
</evidence>
<dbReference type="AlphaFoldDB" id="A0A1I5ZF85"/>
<dbReference type="OrthoDB" id="1428228at2"/>
<feature type="signal peptide" evidence="1">
    <location>
        <begin position="1"/>
        <end position="22"/>
    </location>
</feature>
<evidence type="ECO:0000313" key="4">
    <source>
        <dbReference type="Proteomes" id="UP000199031"/>
    </source>
</evidence>
<dbReference type="RefSeq" id="WP_090663232.1">
    <property type="nucleotide sequence ID" value="NZ_FOXQ01000022.1"/>
</dbReference>
<keyword evidence="1" id="KW-0732">Signal</keyword>
<reference evidence="3 4" key="1">
    <citation type="submission" date="2016-10" db="EMBL/GenBank/DDBJ databases">
        <authorList>
            <person name="de Groot N.N."/>
        </authorList>
    </citation>
    <scope>NUCLEOTIDE SEQUENCE [LARGE SCALE GENOMIC DNA]</scope>
    <source>
        <strain evidence="3 4">DSM 28286</strain>
    </source>
</reference>
<dbReference type="Pfam" id="PF18962">
    <property type="entry name" value="Por_Secre_tail"/>
    <property type="match status" value="1"/>
</dbReference>
<proteinExistence type="predicted"/>
<protein>
    <recommendedName>
        <fullName evidence="2">Secretion system C-terminal sorting domain-containing protein</fullName>
    </recommendedName>
</protein>
<feature type="chain" id="PRO_5011773981" description="Secretion system C-terminal sorting domain-containing protein" evidence="1">
    <location>
        <begin position="23"/>
        <end position="891"/>
    </location>
</feature>
<organism evidence="3 4">
    <name type="scientific">Parafilimonas terrae</name>
    <dbReference type="NCBI Taxonomy" id="1465490"/>
    <lineage>
        <taxon>Bacteria</taxon>
        <taxon>Pseudomonadati</taxon>
        <taxon>Bacteroidota</taxon>
        <taxon>Chitinophagia</taxon>
        <taxon>Chitinophagales</taxon>
        <taxon>Chitinophagaceae</taxon>
        <taxon>Parafilimonas</taxon>
    </lineage>
</organism>